<accession>A0A811KNU4</accession>
<feature type="compositionally biased region" description="Polar residues" evidence="1">
    <location>
        <begin position="350"/>
        <end position="360"/>
    </location>
</feature>
<dbReference type="OrthoDB" id="416253at2759"/>
<dbReference type="PROSITE" id="PS00062">
    <property type="entry name" value="ALDOKETO_REDUCTASE_2"/>
    <property type="match status" value="1"/>
</dbReference>
<dbReference type="Proteomes" id="UP000614601">
    <property type="component" value="Unassembled WGS sequence"/>
</dbReference>
<dbReference type="Gene3D" id="3.20.20.100">
    <property type="entry name" value="NADP-dependent oxidoreductase domain"/>
    <property type="match status" value="1"/>
</dbReference>
<dbReference type="InterPro" id="IPR036812">
    <property type="entry name" value="NAD(P)_OxRdtase_dom_sf"/>
</dbReference>
<dbReference type="Proteomes" id="UP000783686">
    <property type="component" value="Unassembled WGS sequence"/>
</dbReference>
<keyword evidence="4" id="KW-1185">Reference proteome</keyword>
<dbReference type="InterPro" id="IPR018170">
    <property type="entry name" value="Aldo/ket_reductase_CS"/>
</dbReference>
<proteinExistence type="predicted"/>
<dbReference type="InterPro" id="IPR023210">
    <property type="entry name" value="NADP_OxRdtase_dom"/>
</dbReference>
<dbReference type="AlphaFoldDB" id="A0A811KNU4"/>
<dbReference type="PRINTS" id="PR00069">
    <property type="entry name" value="ALDKETRDTASE"/>
</dbReference>
<evidence type="ECO:0000313" key="4">
    <source>
        <dbReference type="Proteomes" id="UP000614601"/>
    </source>
</evidence>
<evidence type="ECO:0000259" key="2">
    <source>
        <dbReference type="Pfam" id="PF00248"/>
    </source>
</evidence>
<reference evidence="3" key="1">
    <citation type="submission" date="2020-09" db="EMBL/GenBank/DDBJ databases">
        <authorList>
            <person name="Kikuchi T."/>
        </authorList>
    </citation>
    <scope>NUCLEOTIDE SEQUENCE</scope>
    <source>
        <strain evidence="3">SH1</strain>
    </source>
</reference>
<dbReference type="GO" id="GO:0016491">
    <property type="term" value="F:oxidoreductase activity"/>
    <property type="evidence" value="ECO:0007669"/>
    <property type="project" value="InterPro"/>
</dbReference>
<dbReference type="EMBL" id="CAJFCW020000003">
    <property type="protein sequence ID" value="CAG9106927.1"/>
    <property type="molecule type" value="Genomic_DNA"/>
</dbReference>
<dbReference type="CDD" id="cd19071">
    <property type="entry name" value="AKR_AKR1-5-like"/>
    <property type="match status" value="1"/>
</dbReference>
<feature type="region of interest" description="Disordered" evidence="1">
    <location>
        <begin position="348"/>
        <end position="368"/>
    </location>
</feature>
<name>A0A811KNU4_9BILA</name>
<comment type="caution">
    <text evidence="3">The sequence shown here is derived from an EMBL/GenBank/DDBJ whole genome shotgun (WGS) entry which is preliminary data.</text>
</comment>
<dbReference type="SUPFAM" id="SSF51430">
    <property type="entry name" value="NAD(P)-linked oxidoreductase"/>
    <property type="match status" value="1"/>
</dbReference>
<organism evidence="3 4">
    <name type="scientific">Bursaphelenchus okinawaensis</name>
    <dbReference type="NCBI Taxonomy" id="465554"/>
    <lineage>
        <taxon>Eukaryota</taxon>
        <taxon>Metazoa</taxon>
        <taxon>Ecdysozoa</taxon>
        <taxon>Nematoda</taxon>
        <taxon>Chromadorea</taxon>
        <taxon>Rhabditida</taxon>
        <taxon>Tylenchina</taxon>
        <taxon>Tylenchomorpha</taxon>
        <taxon>Aphelenchoidea</taxon>
        <taxon>Aphelenchoididae</taxon>
        <taxon>Bursaphelenchus</taxon>
    </lineage>
</organism>
<dbReference type="Pfam" id="PF00248">
    <property type="entry name" value="Aldo_ket_red"/>
    <property type="match status" value="1"/>
</dbReference>
<protein>
    <recommendedName>
        <fullName evidence="2">NADP-dependent oxidoreductase domain-containing protein</fullName>
    </recommendedName>
</protein>
<dbReference type="InterPro" id="IPR020471">
    <property type="entry name" value="AKR"/>
</dbReference>
<dbReference type="PANTHER" id="PTHR11732">
    <property type="entry name" value="ALDO/KETO REDUCTASE"/>
    <property type="match status" value="1"/>
</dbReference>
<evidence type="ECO:0000313" key="3">
    <source>
        <dbReference type="EMBL" id="CAD5216989.1"/>
    </source>
</evidence>
<dbReference type="PROSITE" id="PS00063">
    <property type="entry name" value="ALDOKETO_REDUCTASE_3"/>
    <property type="match status" value="1"/>
</dbReference>
<gene>
    <name evidence="3" type="ORF">BOKJ2_LOCUS6863</name>
</gene>
<feature type="domain" description="NADP-dependent oxidoreductase" evidence="2">
    <location>
        <begin position="44"/>
        <end position="324"/>
    </location>
</feature>
<dbReference type="FunFam" id="3.20.20.100:FF:000029">
    <property type="entry name" value="Aldo-keto reductase"/>
    <property type="match status" value="1"/>
</dbReference>
<sequence>MPANGTINVAEDNVSDGDSTKKYKDDLDYLKHSHTLSNNVKIPPIGLGCWMGNATEEEVRKTIKNAIEAGYRYFDTATLYGNERIVGEVVREAIDQKLVTRSELFISTKLSFISHRPDNAEKAILKSLEVLGLDYLDMYLMHTPLPFKPNEEMTEALRDEDKNFIVEDIPLINTWRVLEKYYKKGVIKSLGISNFNIEQTKQVLDQCEVPPHNLQTEIHIYLSQSQLVDYCKANNITVTGYSTLGSPGRKENPVGSFVDGSCLENEIVKRLAVKYGRTTGQILLRHAIQRGLIVIPKSSNPVRLKQNLNIFDFKISPEEIVELDGEDQDKHFFPFDFAYHHPNYPFTRPIDSSTATTTGLASEGRHQA</sequence>
<evidence type="ECO:0000256" key="1">
    <source>
        <dbReference type="SAM" id="MobiDB-lite"/>
    </source>
</evidence>
<dbReference type="EMBL" id="CAJFDH010000003">
    <property type="protein sequence ID" value="CAD5216989.1"/>
    <property type="molecule type" value="Genomic_DNA"/>
</dbReference>